<dbReference type="AlphaFoldDB" id="A0A081KB93"/>
<gene>
    <name evidence="1" type="ORF">GV64_12315</name>
</gene>
<sequence>MGVVGELGVRIEIVPPDGLHAAIALRNTMGSAIELRRGSASVSVRLNRYFFIPKEKAPLQPLGVKAARFLAFAFTKIRGAC</sequence>
<reference evidence="1 2" key="1">
    <citation type="submission" date="2014-06" db="EMBL/GenBank/DDBJ databases">
        <title>Whole Genome Sequences of Three Symbiotic Endozoicomonas Bacteria.</title>
        <authorList>
            <person name="Neave M.J."/>
            <person name="Apprill A."/>
            <person name="Voolstra C.R."/>
        </authorList>
    </citation>
    <scope>NUCLEOTIDE SEQUENCE [LARGE SCALE GENOMIC DNA]</scope>
    <source>
        <strain evidence="1 2">DSM 22380</strain>
    </source>
</reference>
<comment type="caution">
    <text evidence="1">The sequence shown here is derived from an EMBL/GenBank/DDBJ whole genome shotgun (WGS) entry which is preliminary data.</text>
</comment>
<dbReference type="EMBL" id="JOJP01000001">
    <property type="protein sequence ID" value="KEI71419.1"/>
    <property type="molecule type" value="Genomic_DNA"/>
</dbReference>
<keyword evidence="2" id="KW-1185">Reference proteome</keyword>
<dbReference type="Proteomes" id="UP000027997">
    <property type="component" value="Unassembled WGS sequence"/>
</dbReference>
<protein>
    <submittedName>
        <fullName evidence="1">Uncharacterized protein</fullName>
    </submittedName>
</protein>
<accession>A0A081KB93</accession>
<name>A0A081KB93_9GAMM</name>
<evidence type="ECO:0000313" key="2">
    <source>
        <dbReference type="Proteomes" id="UP000027997"/>
    </source>
</evidence>
<organism evidence="1 2">
    <name type="scientific">Endozoicomonas elysicola</name>
    <dbReference type="NCBI Taxonomy" id="305900"/>
    <lineage>
        <taxon>Bacteria</taxon>
        <taxon>Pseudomonadati</taxon>
        <taxon>Pseudomonadota</taxon>
        <taxon>Gammaproteobacteria</taxon>
        <taxon>Oceanospirillales</taxon>
        <taxon>Endozoicomonadaceae</taxon>
        <taxon>Endozoicomonas</taxon>
    </lineage>
</organism>
<evidence type="ECO:0000313" key="1">
    <source>
        <dbReference type="EMBL" id="KEI71419.1"/>
    </source>
</evidence>
<dbReference type="STRING" id="305900.GV64_12315"/>
<proteinExistence type="predicted"/>